<feature type="region of interest" description="Disordered" evidence="1">
    <location>
        <begin position="1"/>
        <end position="23"/>
    </location>
</feature>
<reference key="1">
    <citation type="journal article" date="1994" name="Mol. Reprod. Dev.">
        <title>cDNA cloning and expression of Xenopus sperm-specific basic nuclear protein 5 (SP5) gene.</title>
        <authorList>
            <person name="Ariyoshi N."/>
            <person name="Hiyoshi H."/>
            <person name="Katagiri C."/>
            <person name="Abe S.I."/>
        </authorList>
    </citation>
    <scope>PROTEIN SEQUENCE</scope>
</reference>
<keyword id="KW-0903">Direct protein sequencing</keyword>
<protein>
    <submittedName>
        <fullName>Sperm-specific basic nuclear protein 1</fullName>
    </submittedName>
</protein>
<sequence>ASPPARKKRKRNQPGRYSQLVVD</sequence>
<accession>Q9PRX7</accession>
<proteinExistence type="evidence at protein level"/>
<feature type="compositionally biased region" description="Basic residues" evidence="1">
    <location>
        <begin position="1"/>
        <end position="13"/>
    </location>
</feature>
<organism>
    <name type="scientific">Xenopus laevis</name>
    <name type="common">African clawed frog</name>
    <dbReference type="NCBI Taxonomy" id="8355"/>
    <lineage>
        <taxon>Eukaryota</taxon>
        <taxon>Metazoa</taxon>
        <taxon>Chordata</taxon>
        <taxon>Craniata</taxon>
        <taxon>Vertebrata</taxon>
        <taxon>Euteleostomi</taxon>
        <taxon>Amphibia</taxon>
        <taxon>Batrachia</taxon>
        <taxon>Anura</taxon>
        <taxon>Pipoidea</taxon>
        <taxon>Pipidae</taxon>
        <taxon>Xenopodinae</taxon>
        <taxon>Xenopus</taxon>
        <taxon>Xenopus</taxon>
    </lineage>
</organism>
<dbReference type="AlphaFoldDB" id="Q9PRX7"/>
<name>Q9PRX7_XENLA</name>
<evidence type="ECO:0000256" key="1">
    <source>
        <dbReference type="SAM" id="MobiDB-lite"/>
    </source>
</evidence>